<dbReference type="CDD" id="cd10280">
    <property type="entry name" value="PQQ_mGDH"/>
    <property type="match status" value="1"/>
</dbReference>
<evidence type="ECO:0000256" key="4">
    <source>
        <dbReference type="SAM" id="Phobius"/>
    </source>
</evidence>
<comment type="caution">
    <text evidence="6">The sequence shown here is derived from an EMBL/GenBank/DDBJ whole genome shotgun (WGS) entry which is preliminary data.</text>
</comment>
<sequence>MSSTVHTGPATPTRGRTSELQRYLAWTPALLGGVIALLGCILAGGGAYLASLGGSLYYVVAGAMLIAAGLLMIKGKIAGVYTYIGAVAFTAVWTFWEVGLSGWELIPRLVGPFVLLILAILVAPLLDRTIGRQARKWGLIGAGGFAAALAVLIPIFNQQAAPNQLPEAHANAPFADSAYAPKKGEWNAYGGGQSAQRFSDLAQITPANAKDLKRVWTFHTGDIPKKYGSELTPLKIGNAIYGCTPMNKLFKLNAATGQKEWMYDPEVPASWVPYTAACRGVAYYENPKAAAGEACAARIIEGTLDMRLIAVDAKTGQPCQDFGKNGAADLKVGLAQKDSANGAITPVVPGTAAITGVPVIVHGVVVTGHQVLDGQRRWAASGVIRGYDAVTGELRFAWDINQPEVTKLPPDGKPYSLGTPNMWTTAVGDEKLGLVYLPMGNSAGDYYTSLRSDEEKKYSSALVALDVATGKPRWVYQTVHNDVWDYDLGSQPTLVEFPTAGGKVPAVLLPTKQGDMFVLDRATGKPLHQVDEVAVPQGGAEPDQRSPTQPFSRYHTLRKPDLVEHDMWGISPIDQMICRINFKRARYEGPFTPPEIDRHNLEYPGYNGGSDWGSVAVDPQRGVIIANYNDMPNYDKLVTRKDADAMGLFPAGDPRAAGSASSAEGAGAQTGTPYGILVNAGWQMPTGVLCTRPPYGGIRAIDLATGKTLWDRPFGSARRNGPFGMPTFIPLEIGTPNNGGSVVTAGGLIFISAATDDLIKAIDIKTGEIVWSDVLPAGGQAAPIVYEQDGKEYVVIMAGGHHFMMTPGGDSLIAYALPDKK</sequence>
<comment type="cofactor">
    <cofactor evidence="1">
        <name>pyrroloquinoline quinone</name>
        <dbReference type="ChEBI" id="CHEBI:58442"/>
    </cofactor>
</comment>
<evidence type="ECO:0000313" key="7">
    <source>
        <dbReference type="Proteomes" id="UP000328092"/>
    </source>
</evidence>
<dbReference type="EMBL" id="CAADFC020000016">
    <property type="protein sequence ID" value="VIO73096.1"/>
    <property type="molecule type" value="Genomic_DNA"/>
</dbReference>
<reference evidence="6" key="1">
    <citation type="submission" date="2019-02" db="EMBL/GenBank/DDBJ databases">
        <authorList>
            <person name="Pothier F.J."/>
        </authorList>
    </citation>
    <scope>NUCLEOTIDE SEQUENCE</scope>
    <source>
        <strain evidence="6">CI-1B</strain>
    </source>
</reference>
<dbReference type="Proteomes" id="UP000328092">
    <property type="component" value="Unassembled WGS sequence"/>
</dbReference>
<keyword evidence="4" id="KW-0472">Membrane</keyword>
<evidence type="ECO:0000256" key="2">
    <source>
        <dbReference type="ARBA" id="ARBA00008156"/>
    </source>
</evidence>
<dbReference type="InterPro" id="IPR018391">
    <property type="entry name" value="PQQ_b-propeller_rpt"/>
</dbReference>
<dbReference type="GO" id="GO:0047955">
    <property type="term" value="F:glycerol dehydrogenase (acceptor) activity"/>
    <property type="evidence" value="ECO:0007669"/>
    <property type="project" value="UniProtKB-EC"/>
</dbReference>
<dbReference type="PANTHER" id="PTHR32303">
    <property type="entry name" value="QUINOPROTEIN ALCOHOL DEHYDROGENASE (CYTOCHROME C)"/>
    <property type="match status" value="1"/>
</dbReference>
<feature type="transmembrane region" description="Helical" evidence="4">
    <location>
        <begin position="137"/>
        <end position="156"/>
    </location>
</feature>
<evidence type="ECO:0000256" key="1">
    <source>
        <dbReference type="ARBA" id="ARBA00001931"/>
    </source>
</evidence>
<dbReference type="GO" id="GO:0048038">
    <property type="term" value="F:quinone binding"/>
    <property type="evidence" value="ECO:0007669"/>
    <property type="project" value="InterPro"/>
</dbReference>
<gene>
    <name evidence="6" type="primary">sldA</name>
    <name evidence="6" type="ORF">CI1B_46990</name>
</gene>
<dbReference type="AlphaFoldDB" id="A0A508TF59"/>
<evidence type="ECO:0000259" key="5">
    <source>
        <dbReference type="Pfam" id="PF01011"/>
    </source>
</evidence>
<evidence type="ECO:0000313" key="6">
    <source>
        <dbReference type="EMBL" id="VIO73096.1"/>
    </source>
</evidence>
<dbReference type="GO" id="GO:0016020">
    <property type="term" value="C:membrane"/>
    <property type="evidence" value="ECO:0007669"/>
    <property type="project" value="InterPro"/>
</dbReference>
<dbReference type="OrthoDB" id="9794322at2"/>
<dbReference type="InterPro" id="IPR002372">
    <property type="entry name" value="PQQ_rpt_dom"/>
</dbReference>
<dbReference type="Gene3D" id="2.140.10.10">
    <property type="entry name" value="Quinoprotein alcohol dehydrogenase-like superfamily"/>
    <property type="match status" value="2"/>
</dbReference>
<feature type="transmembrane region" description="Helical" evidence="4">
    <location>
        <begin position="23"/>
        <end position="49"/>
    </location>
</feature>
<keyword evidence="7" id="KW-1185">Reference proteome</keyword>
<feature type="transmembrane region" description="Helical" evidence="4">
    <location>
        <begin position="105"/>
        <end position="125"/>
    </location>
</feature>
<dbReference type="PANTHER" id="PTHR32303:SF4">
    <property type="entry name" value="QUINOPROTEIN GLUCOSE DEHYDROGENASE"/>
    <property type="match status" value="1"/>
</dbReference>
<feature type="transmembrane region" description="Helical" evidence="4">
    <location>
        <begin position="55"/>
        <end position="73"/>
    </location>
</feature>
<accession>A0A508TF59</accession>
<dbReference type="InterPro" id="IPR011047">
    <property type="entry name" value="Quinoprotein_ADH-like_sf"/>
</dbReference>
<dbReference type="SMART" id="SM00564">
    <property type="entry name" value="PQQ"/>
    <property type="match status" value="6"/>
</dbReference>
<organism evidence="6 7">
    <name type="scientific">Bradyrhizobium ivorense</name>
    <dbReference type="NCBI Taxonomy" id="2511166"/>
    <lineage>
        <taxon>Bacteria</taxon>
        <taxon>Pseudomonadati</taxon>
        <taxon>Pseudomonadota</taxon>
        <taxon>Alphaproteobacteria</taxon>
        <taxon>Hyphomicrobiales</taxon>
        <taxon>Nitrobacteraceae</taxon>
        <taxon>Bradyrhizobium</taxon>
    </lineage>
</organism>
<keyword evidence="3 6" id="KW-0560">Oxidoreductase</keyword>
<dbReference type="GO" id="GO:0008876">
    <property type="term" value="F:quinoprotein glucose dehydrogenase activity"/>
    <property type="evidence" value="ECO:0007669"/>
    <property type="project" value="TreeGrafter"/>
</dbReference>
<dbReference type="InterPro" id="IPR017511">
    <property type="entry name" value="PQQ_mDH"/>
</dbReference>
<evidence type="ECO:0000256" key="3">
    <source>
        <dbReference type="ARBA" id="ARBA00023002"/>
    </source>
</evidence>
<dbReference type="Pfam" id="PF01011">
    <property type="entry name" value="PQQ"/>
    <property type="match status" value="1"/>
</dbReference>
<dbReference type="SUPFAM" id="SSF50998">
    <property type="entry name" value="Quinoprotein alcohol dehydrogenase-like"/>
    <property type="match status" value="1"/>
</dbReference>
<feature type="domain" description="Pyrrolo-quinoline quinone repeat" evidence="5">
    <location>
        <begin position="186"/>
        <end position="794"/>
    </location>
</feature>
<keyword evidence="4" id="KW-1133">Transmembrane helix</keyword>
<dbReference type="NCBIfam" id="TIGR03074">
    <property type="entry name" value="PQQ_membr_DH"/>
    <property type="match status" value="1"/>
</dbReference>
<dbReference type="EC" id="1.1.99.22" evidence="6"/>
<comment type="similarity">
    <text evidence="2">Belongs to the bacterial PQQ dehydrogenase family.</text>
</comment>
<name>A0A508TF59_9BRAD</name>
<keyword evidence="4" id="KW-0812">Transmembrane</keyword>
<protein>
    <submittedName>
        <fullName evidence="6">Glycerol dehydrogenase large subunit</fullName>
        <ecNumber evidence="6">1.1.99.22</ecNumber>
    </submittedName>
</protein>
<feature type="transmembrane region" description="Helical" evidence="4">
    <location>
        <begin position="80"/>
        <end position="99"/>
    </location>
</feature>
<proteinExistence type="inferred from homology"/>